<evidence type="ECO:0000256" key="7">
    <source>
        <dbReference type="SAM" id="Coils"/>
    </source>
</evidence>
<feature type="region of interest" description="Disordered" evidence="8">
    <location>
        <begin position="698"/>
        <end position="739"/>
    </location>
</feature>
<dbReference type="EMBL" id="CALLCH030000001">
    <property type="protein sequence ID" value="CAI4210502.1"/>
    <property type="molecule type" value="Genomic_DNA"/>
</dbReference>
<feature type="compositionally biased region" description="Basic and acidic residues" evidence="8">
    <location>
        <begin position="287"/>
        <end position="297"/>
    </location>
</feature>
<comment type="cofactor">
    <cofactor evidence="1">
        <name>Zn(2+)</name>
        <dbReference type="ChEBI" id="CHEBI:29105"/>
    </cofactor>
</comment>
<feature type="coiled-coil region" evidence="7">
    <location>
        <begin position="646"/>
        <end position="680"/>
    </location>
</feature>
<dbReference type="GO" id="GO:0005737">
    <property type="term" value="C:cytoplasm"/>
    <property type="evidence" value="ECO:0007669"/>
    <property type="project" value="TreeGrafter"/>
</dbReference>
<dbReference type="GO" id="GO:0046872">
    <property type="term" value="F:metal ion binding"/>
    <property type="evidence" value="ECO:0007669"/>
    <property type="project" value="UniProtKB-KW"/>
</dbReference>
<keyword evidence="7" id="KW-0175">Coiled coil</keyword>
<evidence type="ECO:0000313" key="10">
    <source>
        <dbReference type="EMBL" id="CAI4210502.1"/>
    </source>
</evidence>
<dbReference type="GO" id="GO:0005524">
    <property type="term" value="F:ATP binding"/>
    <property type="evidence" value="ECO:0007669"/>
    <property type="project" value="UniProtKB-KW"/>
</dbReference>
<evidence type="ECO:0000256" key="3">
    <source>
        <dbReference type="ARBA" id="ARBA00022723"/>
    </source>
</evidence>
<dbReference type="InterPro" id="IPR032678">
    <property type="entry name" value="tRNA-synt_1_cat_dom"/>
</dbReference>
<dbReference type="AlphaFoldDB" id="A0A9P1M6W5"/>
<comment type="caution">
    <text evidence="10">The sequence shown here is derived from an EMBL/GenBank/DDBJ whole genome shotgun (WGS) entry which is preliminary data.</text>
</comment>
<keyword evidence="4" id="KW-0547">Nucleotide-binding</keyword>
<gene>
    <name evidence="10" type="ORF">PPNO1_LOCUS303</name>
</gene>
<dbReference type="Gene3D" id="1.20.120.640">
    <property type="entry name" value="Anticodon-binding domain of a subclass of class I aminoacyl-tRNA synthetases"/>
    <property type="match status" value="1"/>
</dbReference>
<dbReference type="PRINTS" id="PR00983">
    <property type="entry name" value="TRNASYNTHCYS"/>
</dbReference>
<evidence type="ECO:0000259" key="9">
    <source>
        <dbReference type="Pfam" id="PF01406"/>
    </source>
</evidence>
<evidence type="ECO:0000256" key="8">
    <source>
        <dbReference type="SAM" id="MobiDB-lite"/>
    </source>
</evidence>
<evidence type="ECO:0000256" key="2">
    <source>
        <dbReference type="ARBA" id="ARBA00022598"/>
    </source>
</evidence>
<dbReference type="FunFam" id="3.40.50.620:FF:000186">
    <property type="entry name" value="Putative Cysteinyl-tRNA synthetase"/>
    <property type="match status" value="1"/>
</dbReference>
<sequence length="739" mass="82037">MADSLASLRVYNSLQPGGPVQFNPRDPGKVTWYACGPTVYDKSHLGHARNYVSTDIIRRIMMHYFNLDVNFVMNITDIDDKIIIRARRHRLLELEKKKNHSEDKLQELALDAFRAYAKSNLPALVVEGSDLDASSYESRRDAAYGKVLAGEALAEDARPGEAEAKIKMHISNTDSAARAIKQGQIFPGADEIFLPYLDSLYKDTFDTSDQSVFTELTKTMEDLFFADMKALNVLPPDVITRVTEYVPQIAKFVERIVDKGFAYEAEGSVYFDIAAFEKAGNQYARLRPESRNDKSLQEEGEGSLSKNLGGKRSAGDFALWKKSKAGEPYWPSPWGSGRPGWHIECSVMASEILGSSMDIHSGGIDLAFPHHDNELAQSEAYFCEPGKGSIAGMRIVFLLGKWHDGVEISPEMRSHADGWESTVNDQKKSEIAAQFEQAKTDFTAALCNSFDTPQAMQVISGIIKDANIHLKAVKDQADLVTIEAIARWVTRVVGVLGLDENAAPPYEGLGWASTKVAADQDPADAIKPYTAVLASVTAAVQQLQLSAEPIKQLLEKVPDADFQSLVDNGIRDIEQLALPYLRSVSSLRDELRKLVGTVSPEVKKSILSLTDSIRDVDLTNLGVYLDDRPDGQPSLIKFVPAAELIAAREEKAARELERVRQKEEARIAREKAEQEKLAKARVNPRDMFRGDDRFSAWDEAGLPTKMKDGSDVPKSQLKKLQKEHQKQTKLYQEAVGKEA</sequence>
<dbReference type="Gene3D" id="3.40.50.620">
    <property type="entry name" value="HUPs"/>
    <property type="match status" value="2"/>
</dbReference>
<evidence type="ECO:0000256" key="1">
    <source>
        <dbReference type="ARBA" id="ARBA00001947"/>
    </source>
</evidence>
<feature type="region of interest" description="Disordered" evidence="8">
    <location>
        <begin position="287"/>
        <end position="310"/>
    </location>
</feature>
<dbReference type="SUPFAM" id="SSF52374">
    <property type="entry name" value="Nucleotidylyl transferase"/>
    <property type="match status" value="1"/>
</dbReference>
<evidence type="ECO:0000313" key="11">
    <source>
        <dbReference type="Proteomes" id="UP000838763"/>
    </source>
</evidence>
<dbReference type="Proteomes" id="UP000838763">
    <property type="component" value="Unassembled WGS sequence"/>
</dbReference>
<dbReference type="PANTHER" id="PTHR10890:SF3">
    <property type="entry name" value="CYSTEINE--TRNA LIGASE, CYTOPLASMIC"/>
    <property type="match status" value="1"/>
</dbReference>
<dbReference type="GO" id="GO:0004817">
    <property type="term" value="F:cysteine-tRNA ligase activity"/>
    <property type="evidence" value="ECO:0007669"/>
    <property type="project" value="TreeGrafter"/>
</dbReference>
<accession>A0A9P1M6W5</accession>
<keyword evidence="2" id="KW-0436">Ligase</keyword>
<dbReference type="PANTHER" id="PTHR10890">
    <property type="entry name" value="CYSTEINYL-TRNA SYNTHETASE"/>
    <property type="match status" value="1"/>
</dbReference>
<evidence type="ECO:0000256" key="5">
    <source>
        <dbReference type="ARBA" id="ARBA00022833"/>
    </source>
</evidence>
<reference evidence="10" key="1">
    <citation type="submission" date="2022-11" db="EMBL/GenBank/DDBJ databases">
        <authorList>
            <person name="Scott C."/>
            <person name="Bruce N."/>
        </authorList>
    </citation>
    <scope>NUCLEOTIDE SEQUENCE</scope>
</reference>
<organism evidence="10 11">
    <name type="scientific">Parascedosporium putredinis</name>
    <dbReference type="NCBI Taxonomy" id="1442378"/>
    <lineage>
        <taxon>Eukaryota</taxon>
        <taxon>Fungi</taxon>
        <taxon>Dikarya</taxon>
        <taxon>Ascomycota</taxon>
        <taxon>Pezizomycotina</taxon>
        <taxon>Sordariomycetes</taxon>
        <taxon>Hypocreomycetidae</taxon>
        <taxon>Microascales</taxon>
        <taxon>Microascaceae</taxon>
        <taxon>Parascedosporium</taxon>
    </lineage>
</organism>
<dbReference type="InterPro" id="IPR009080">
    <property type="entry name" value="tRNAsynth_Ia_anticodon-bd"/>
</dbReference>
<evidence type="ECO:0000256" key="6">
    <source>
        <dbReference type="ARBA" id="ARBA00022840"/>
    </source>
</evidence>
<keyword evidence="11" id="KW-1185">Reference proteome</keyword>
<feature type="domain" description="tRNA synthetases class I catalytic" evidence="9">
    <location>
        <begin position="22"/>
        <end position="382"/>
    </location>
</feature>
<dbReference type="Pfam" id="PF01406">
    <property type="entry name" value="tRNA-synt_1e"/>
    <property type="match status" value="1"/>
</dbReference>
<keyword evidence="6" id="KW-0067">ATP-binding</keyword>
<dbReference type="GO" id="GO:0006423">
    <property type="term" value="P:cysteinyl-tRNA aminoacylation"/>
    <property type="evidence" value="ECO:0007669"/>
    <property type="project" value="TreeGrafter"/>
</dbReference>
<proteinExistence type="predicted"/>
<evidence type="ECO:0000256" key="4">
    <source>
        <dbReference type="ARBA" id="ARBA00022741"/>
    </source>
</evidence>
<keyword evidence="5" id="KW-0862">Zinc</keyword>
<dbReference type="InterPro" id="IPR024909">
    <property type="entry name" value="Cys-tRNA/MSH_ligase"/>
</dbReference>
<dbReference type="InterPro" id="IPR014729">
    <property type="entry name" value="Rossmann-like_a/b/a_fold"/>
</dbReference>
<name>A0A9P1M6W5_9PEZI</name>
<protein>
    <recommendedName>
        <fullName evidence="9">tRNA synthetases class I catalytic domain-containing protein</fullName>
    </recommendedName>
</protein>
<keyword evidence="3" id="KW-0479">Metal-binding</keyword>
<dbReference type="OrthoDB" id="438179at2759"/>
<dbReference type="SUPFAM" id="SSF47323">
    <property type="entry name" value="Anticodon-binding domain of a subclass of class I aminoacyl-tRNA synthetases"/>
    <property type="match status" value="1"/>
</dbReference>